<keyword evidence="2" id="KW-1185">Reference proteome</keyword>
<comment type="caution">
    <text evidence="1">The sequence shown here is derived from an EMBL/GenBank/DDBJ whole genome shotgun (WGS) entry which is preliminary data.</text>
</comment>
<name>A0A9P4R728_9PLEO</name>
<evidence type="ECO:0000313" key="1">
    <source>
        <dbReference type="EMBL" id="KAF2737631.1"/>
    </source>
</evidence>
<sequence length="289" mass="31811">MVNNLELIAEGRVNSAVSTAEPRSAREAARDIVANRNRNEVLLCEDFEMVAQWMKSRNPPADGDAIRARLVKRRTLLQAALPTSLSGAVSKAFATVERECLQKQYANSTTMTTLEPIASIPRDAFFVSEDNYAWDMEELVQALACNGGVMRNPLSRDLFSNADIEAILDHPMGRQLRPMQEAQHRMQHGFRPSTVAWISKLGSILLNEQSSDAASSRAAIDEFLAYMATLPAAERQAVDALKIAASDGHTGQAYDYTVGDSVRDAKMNTTCFHKVGDFLAQAASYLGRR</sequence>
<dbReference type="OrthoDB" id="5379086at2759"/>
<dbReference type="Proteomes" id="UP000799444">
    <property type="component" value="Unassembled WGS sequence"/>
</dbReference>
<proteinExistence type="predicted"/>
<dbReference type="AlphaFoldDB" id="A0A9P4R728"/>
<evidence type="ECO:0000313" key="2">
    <source>
        <dbReference type="Proteomes" id="UP000799444"/>
    </source>
</evidence>
<reference evidence="1" key="1">
    <citation type="journal article" date="2020" name="Stud. Mycol.">
        <title>101 Dothideomycetes genomes: a test case for predicting lifestyles and emergence of pathogens.</title>
        <authorList>
            <person name="Haridas S."/>
            <person name="Albert R."/>
            <person name="Binder M."/>
            <person name="Bloem J."/>
            <person name="Labutti K."/>
            <person name="Salamov A."/>
            <person name="Andreopoulos B."/>
            <person name="Baker S."/>
            <person name="Barry K."/>
            <person name="Bills G."/>
            <person name="Bluhm B."/>
            <person name="Cannon C."/>
            <person name="Castanera R."/>
            <person name="Culley D."/>
            <person name="Daum C."/>
            <person name="Ezra D."/>
            <person name="Gonzalez J."/>
            <person name="Henrissat B."/>
            <person name="Kuo A."/>
            <person name="Liang C."/>
            <person name="Lipzen A."/>
            <person name="Lutzoni F."/>
            <person name="Magnuson J."/>
            <person name="Mondo S."/>
            <person name="Nolan M."/>
            <person name="Ohm R."/>
            <person name="Pangilinan J."/>
            <person name="Park H.-J."/>
            <person name="Ramirez L."/>
            <person name="Alfaro M."/>
            <person name="Sun H."/>
            <person name="Tritt A."/>
            <person name="Yoshinaga Y."/>
            <person name="Zwiers L.-H."/>
            <person name="Turgeon B."/>
            <person name="Goodwin S."/>
            <person name="Spatafora J."/>
            <person name="Crous P."/>
            <person name="Grigoriev I."/>
        </authorList>
    </citation>
    <scope>NUCLEOTIDE SEQUENCE</scope>
    <source>
        <strain evidence="1">CBS 125425</strain>
    </source>
</reference>
<accession>A0A9P4R728</accession>
<organism evidence="1 2">
    <name type="scientific">Polyplosphaeria fusca</name>
    <dbReference type="NCBI Taxonomy" id="682080"/>
    <lineage>
        <taxon>Eukaryota</taxon>
        <taxon>Fungi</taxon>
        <taxon>Dikarya</taxon>
        <taxon>Ascomycota</taxon>
        <taxon>Pezizomycotina</taxon>
        <taxon>Dothideomycetes</taxon>
        <taxon>Pleosporomycetidae</taxon>
        <taxon>Pleosporales</taxon>
        <taxon>Tetraplosphaeriaceae</taxon>
        <taxon>Polyplosphaeria</taxon>
    </lineage>
</organism>
<dbReference type="EMBL" id="ML996114">
    <property type="protein sequence ID" value="KAF2737631.1"/>
    <property type="molecule type" value="Genomic_DNA"/>
</dbReference>
<protein>
    <submittedName>
        <fullName evidence="1">Uncharacterized protein</fullName>
    </submittedName>
</protein>
<gene>
    <name evidence="1" type="ORF">EJ04DRAFT_430542</name>
</gene>